<reference evidence="5" key="1">
    <citation type="journal article" date="2021" name="PeerJ">
        <title>Extensive microbial diversity within the chicken gut microbiome revealed by metagenomics and culture.</title>
        <authorList>
            <person name="Gilroy R."/>
            <person name="Ravi A."/>
            <person name="Getino M."/>
            <person name="Pursley I."/>
            <person name="Horton D.L."/>
            <person name="Alikhan N.F."/>
            <person name="Baker D."/>
            <person name="Gharbi K."/>
            <person name="Hall N."/>
            <person name="Watson M."/>
            <person name="Adriaenssens E.M."/>
            <person name="Foster-Nyarko E."/>
            <person name="Jarju S."/>
            <person name="Secka A."/>
            <person name="Antonio M."/>
            <person name="Oren A."/>
            <person name="Chaudhuri R.R."/>
            <person name="La Ragione R."/>
            <person name="Hildebrand F."/>
            <person name="Pallen M.J."/>
        </authorList>
    </citation>
    <scope>NUCLEOTIDE SEQUENCE</scope>
    <source>
        <strain evidence="5">1282</strain>
    </source>
</reference>
<keyword evidence="4" id="KW-0460">Magnesium</keyword>
<evidence type="ECO:0000313" key="5">
    <source>
        <dbReference type="EMBL" id="HIY25805.1"/>
    </source>
</evidence>
<evidence type="ECO:0000256" key="3">
    <source>
        <dbReference type="ARBA" id="ARBA00022801"/>
    </source>
</evidence>
<dbReference type="EMBL" id="DXDU01000017">
    <property type="protein sequence ID" value="HIY25805.1"/>
    <property type="molecule type" value="Genomic_DNA"/>
</dbReference>
<evidence type="ECO:0000256" key="4">
    <source>
        <dbReference type="ARBA" id="ARBA00022842"/>
    </source>
</evidence>
<dbReference type="InterPro" id="IPR051400">
    <property type="entry name" value="HAD-like_hydrolase"/>
</dbReference>
<name>A0A9D1YBS0_9FIRM</name>
<dbReference type="InterPro" id="IPR023214">
    <property type="entry name" value="HAD_sf"/>
</dbReference>
<protein>
    <submittedName>
        <fullName evidence="5">HAD family hydrolase</fullName>
    </submittedName>
</protein>
<dbReference type="SUPFAM" id="SSF56784">
    <property type="entry name" value="HAD-like"/>
    <property type="match status" value="1"/>
</dbReference>
<proteinExistence type="predicted"/>
<dbReference type="PANTHER" id="PTHR46470">
    <property type="entry name" value="N-ACYLNEURAMINATE-9-PHOSPHATASE"/>
    <property type="match status" value="1"/>
</dbReference>
<dbReference type="SFLD" id="SFLDS00003">
    <property type="entry name" value="Haloacid_Dehalogenase"/>
    <property type="match status" value="1"/>
</dbReference>
<dbReference type="InterPro" id="IPR006439">
    <property type="entry name" value="HAD-SF_hydro_IA"/>
</dbReference>
<dbReference type="Gene3D" id="3.40.50.1000">
    <property type="entry name" value="HAD superfamily/HAD-like"/>
    <property type="match status" value="1"/>
</dbReference>
<dbReference type="GO" id="GO:0044281">
    <property type="term" value="P:small molecule metabolic process"/>
    <property type="evidence" value="ECO:0007669"/>
    <property type="project" value="UniProtKB-ARBA"/>
</dbReference>
<evidence type="ECO:0000256" key="2">
    <source>
        <dbReference type="ARBA" id="ARBA00022723"/>
    </source>
</evidence>
<dbReference type="SFLD" id="SFLDG01129">
    <property type="entry name" value="C1.5:_HAD__Beta-PGM__Phosphata"/>
    <property type="match status" value="1"/>
</dbReference>
<gene>
    <name evidence="5" type="ORF">H9838_01360</name>
</gene>
<reference evidence="5" key="2">
    <citation type="submission" date="2021-04" db="EMBL/GenBank/DDBJ databases">
        <authorList>
            <person name="Gilroy R."/>
        </authorList>
    </citation>
    <scope>NUCLEOTIDE SEQUENCE</scope>
    <source>
        <strain evidence="5">1282</strain>
    </source>
</reference>
<dbReference type="GO" id="GO:0016791">
    <property type="term" value="F:phosphatase activity"/>
    <property type="evidence" value="ECO:0007669"/>
    <property type="project" value="TreeGrafter"/>
</dbReference>
<accession>A0A9D1YBS0</accession>
<keyword evidence="3 5" id="KW-0378">Hydrolase</keyword>
<sequence length="204" mass="23473">MEHVKWVFFDVGSTLVDESKVYEKRMRLVAKIAKVPYEQVYQAALAFYRDNKKGDSEVLNLFHVKKPPWSFEDETLYGETKECLRKLSEKYRIGVIANQERGTEKRLREFGILPYIHLVVASAEEGVAKPDKRIFEIALSRAACRPQQAVMVGDRIDNDIVPAKALGMKTIWVKQGFGKYWKKTTEREQADFEVNSLAGVLEIL</sequence>
<dbReference type="InterPro" id="IPR036412">
    <property type="entry name" value="HAD-like_sf"/>
</dbReference>
<dbReference type="NCBIfam" id="TIGR01549">
    <property type="entry name" value="HAD-SF-IA-v1"/>
    <property type="match status" value="1"/>
</dbReference>
<dbReference type="NCBIfam" id="TIGR01662">
    <property type="entry name" value="HAD-SF-IIIA"/>
    <property type="match status" value="1"/>
</dbReference>
<comment type="cofactor">
    <cofactor evidence="1">
        <name>Mg(2+)</name>
        <dbReference type="ChEBI" id="CHEBI:18420"/>
    </cofactor>
</comment>
<dbReference type="Pfam" id="PF00702">
    <property type="entry name" value="Hydrolase"/>
    <property type="match status" value="1"/>
</dbReference>
<evidence type="ECO:0000313" key="6">
    <source>
        <dbReference type="Proteomes" id="UP000823915"/>
    </source>
</evidence>
<dbReference type="Proteomes" id="UP000823915">
    <property type="component" value="Unassembled WGS sequence"/>
</dbReference>
<organism evidence="5 6">
    <name type="scientific">Candidatus Acutalibacter pullistercoris</name>
    <dbReference type="NCBI Taxonomy" id="2838418"/>
    <lineage>
        <taxon>Bacteria</taxon>
        <taxon>Bacillati</taxon>
        <taxon>Bacillota</taxon>
        <taxon>Clostridia</taxon>
        <taxon>Eubacteriales</taxon>
        <taxon>Acutalibacteraceae</taxon>
        <taxon>Acutalibacter</taxon>
    </lineage>
</organism>
<dbReference type="GO" id="GO:0046872">
    <property type="term" value="F:metal ion binding"/>
    <property type="evidence" value="ECO:0007669"/>
    <property type="project" value="UniProtKB-KW"/>
</dbReference>
<evidence type="ECO:0000256" key="1">
    <source>
        <dbReference type="ARBA" id="ARBA00001946"/>
    </source>
</evidence>
<dbReference type="PANTHER" id="PTHR46470:SF2">
    <property type="entry name" value="GLYCERALDEHYDE 3-PHOSPHATE PHOSPHATASE"/>
    <property type="match status" value="1"/>
</dbReference>
<comment type="caution">
    <text evidence="5">The sequence shown here is derived from an EMBL/GenBank/DDBJ whole genome shotgun (WGS) entry which is preliminary data.</text>
</comment>
<dbReference type="AlphaFoldDB" id="A0A9D1YBS0"/>
<dbReference type="Gene3D" id="1.10.150.520">
    <property type="match status" value="1"/>
</dbReference>
<dbReference type="InterPro" id="IPR006549">
    <property type="entry name" value="HAD-SF_hydro_IIIA"/>
</dbReference>
<keyword evidence="2" id="KW-0479">Metal-binding</keyword>